<name>A0AAV9NAG7_9EURO</name>
<accession>A0AAV9NAG7</accession>
<feature type="compositionally biased region" description="Polar residues" evidence="1">
    <location>
        <begin position="226"/>
        <end position="240"/>
    </location>
</feature>
<dbReference type="EMBL" id="JAVRRD010000016">
    <property type="protein sequence ID" value="KAK5050806.1"/>
    <property type="molecule type" value="Genomic_DNA"/>
</dbReference>
<dbReference type="Proteomes" id="UP001358417">
    <property type="component" value="Unassembled WGS sequence"/>
</dbReference>
<evidence type="ECO:0000313" key="2">
    <source>
        <dbReference type="EMBL" id="KAK5050806.1"/>
    </source>
</evidence>
<evidence type="ECO:0008006" key="4">
    <source>
        <dbReference type="Google" id="ProtNLM"/>
    </source>
</evidence>
<evidence type="ECO:0000256" key="1">
    <source>
        <dbReference type="SAM" id="MobiDB-lite"/>
    </source>
</evidence>
<sequence>MEINFKQPRGSKITWATVQVSLDGEHQALQPYRDNTILDLQHLVAITHLGPSQLFGEPLTIAETRALRGTPTISFPGGELSGLGADGQRSYEHSTRWKFTGDRKPRDDGESVQLVYNTLEWELTENDFEKQSSHGNKFQTAFAFANNGQPFLLRVEIQGRTHGVGGRVKNKVKEAFKFGSRAHQEETISTTLVRGFGGQLRGLNEEAQRLDDEMMKKNEGVRYPGTRNSSTTDLASQSPDPSLKINPPATSGAGGGNVNITLSDDDKMQLKSAAMSLISPQPQVEPQATDGARTANASSNPTVKKDPEVKAEPQDDEQHQSKQQGQQKNVILNQEKRQKQPMNRNVLEALIQIFGSWIWAIVRIFSGTSESNIS</sequence>
<feature type="compositionally biased region" description="Basic and acidic residues" evidence="1">
    <location>
        <begin position="303"/>
        <end position="320"/>
    </location>
</feature>
<dbReference type="GeneID" id="89971552"/>
<evidence type="ECO:0000313" key="3">
    <source>
        <dbReference type="Proteomes" id="UP001358417"/>
    </source>
</evidence>
<proteinExistence type="predicted"/>
<organism evidence="2 3">
    <name type="scientific">Exophiala bonariae</name>
    <dbReference type="NCBI Taxonomy" id="1690606"/>
    <lineage>
        <taxon>Eukaryota</taxon>
        <taxon>Fungi</taxon>
        <taxon>Dikarya</taxon>
        <taxon>Ascomycota</taxon>
        <taxon>Pezizomycotina</taxon>
        <taxon>Eurotiomycetes</taxon>
        <taxon>Chaetothyriomycetidae</taxon>
        <taxon>Chaetothyriales</taxon>
        <taxon>Herpotrichiellaceae</taxon>
        <taxon>Exophiala</taxon>
    </lineage>
</organism>
<dbReference type="AlphaFoldDB" id="A0AAV9NAG7"/>
<protein>
    <recommendedName>
        <fullName evidence="4">C2 NT-type domain-containing protein</fullName>
    </recommendedName>
</protein>
<reference evidence="2 3" key="1">
    <citation type="submission" date="2023-08" db="EMBL/GenBank/DDBJ databases">
        <title>Black Yeasts Isolated from many extreme environments.</title>
        <authorList>
            <person name="Coleine C."/>
            <person name="Stajich J.E."/>
            <person name="Selbmann L."/>
        </authorList>
    </citation>
    <scope>NUCLEOTIDE SEQUENCE [LARGE SCALE GENOMIC DNA]</scope>
    <source>
        <strain evidence="2 3">CCFEE 5792</strain>
    </source>
</reference>
<gene>
    <name evidence="2" type="ORF">LTR84_003365</name>
</gene>
<dbReference type="RefSeq" id="XP_064705306.1">
    <property type="nucleotide sequence ID" value="XM_064846953.1"/>
</dbReference>
<comment type="caution">
    <text evidence="2">The sequence shown here is derived from an EMBL/GenBank/DDBJ whole genome shotgun (WGS) entry which is preliminary data.</text>
</comment>
<keyword evidence="3" id="KW-1185">Reference proteome</keyword>
<feature type="region of interest" description="Disordered" evidence="1">
    <location>
        <begin position="279"/>
        <end position="329"/>
    </location>
</feature>
<feature type="region of interest" description="Disordered" evidence="1">
    <location>
        <begin position="212"/>
        <end position="262"/>
    </location>
</feature>